<dbReference type="Proteomes" id="UP001217044">
    <property type="component" value="Plasmid pDATS02"/>
</dbReference>
<gene>
    <name evidence="1" type="ORF">M8445_17075</name>
</gene>
<organism evidence="1 2">
    <name type="scientific">Deinococcus aquaticus</name>
    <dbReference type="NCBI Taxonomy" id="328692"/>
    <lineage>
        <taxon>Bacteria</taxon>
        <taxon>Thermotogati</taxon>
        <taxon>Deinococcota</taxon>
        <taxon>Deinococci</taxon>
        <taxon>Deinococcales</taxon>
        <taxon>Deinococcaceae</taxon>
        <taxon>Deinococcus</taxon>
    </lineage>
</organism>
<dbReference type="EMBL" id="CP115167">
    <property type="protein sequence ID" value="WDA60680.1"/>
    <property type="molecule type" value="Genomic_DNA"/>
</dbReference>
<keyword evidence="1" id="KW-0614">Plasmid</keyword>
<evidence type="ECO:0000313" key="1">
    <source>
        <dbReference type="EMBL" id="WDA60680.1"/>
    </source>
</evidence>
<geneLocation type="plasmid" evidence="1 2">
    <name>pDATS02</name>
</geneLocation>
<evidence type="ECO:0000313" key="2">
    <source>
        <dbReference type="Proteomes" id="UP001217044"/>
    </source>
</evidence>
<evidence type="ECO:0008006" key="3">
    <source>
        <dbReference type="Google" id="ProtNLM"/>
    </source>
</evidence>
<dbReference type="RefSeq" id="WP_273991428.1">
    <property type="nucleotide sequence ID" value="NZ_BAABQT010000016.1"/>
</dbReference>
<accession>A0ABY7V7A9</accession>
<proteinExistence type="predicted"/>
<protein>
    <recommendedName>
        <fullName evidence="3">Phage tail protein</fullName>
    </recommendedName>
</protein>
<name>A0ABY7V7A9_9DEIO</name>
<sequence length="247" mass="25533">MNLIQSLKSFLRAEGFKALLYTARDGDNAEAVGPGNPLPVALIGGAGSDPNAAREATLQQVRDGITALAALLGSTDNLEGLLSTQATYLDQVESLLTTLGGQTDGLEGLLAALGVKDDASLAKLENLRALLANIDTHGQAANGNSYILATQAQGDGLRVQHPAVTNTYPPQVLAPGAEQALTIPAGANRALLRVVAGQARFGLGNTTDTPLVGEGGGLDDLRDAQLTALRITVEANSAVRVDYWRES</sequence>
<reference evidence="1 2" key="1">
    <citation type="submission" date="2022-12" db="EMBL/GenBank/DDBJ databases">
        <title>Genome Sequence of Deinococcus aquaticus Type Strain PB314.</title>
        <authorList>
            <person name="Albert C."/>
            <person name="Hill J."/>
            <person name="Boren L."/>
            <person name="Scholz-Ng S."/>
            <person name="Fatema N."/>
            <person name="Grosso R."/>
            <person name="Soboslay E."/>
            <person name="Tuohy J."/>
        </authorList>
    </citation>
    <scope>NUCLEOTIDE SEQUENCE [LARGE SCALE GENOMIC DNA]</scope>
    <source>
        <strain evidence="1 2">PB-314</strain>
        <plasmid evidence="1 2">pDATS02</plasmid>
    </source>
</reference>
<keyword evidence="2" id="KW-1185">Reference proteome</keyword>